<evidence type="ECO:0000256" key="7">
    <source>
        <dbReference type="SAM" id="SignalP"/>
    </source>
</evidence>
<dbReference type="PROSITE" id="PS51257">
    <property type="entry name" value="PROKAR_LIPOPROTEIN"/>
    <property type="match status" value="1"/>
</dbReference>
<keyword evidence="6" id="KW-0449">Lipoprotein</keyword>
<gene>
    <name evidence="9" type="ORF">NCTC10146_00610</name>
</gene>
<comment type="similarity">
    <text evidence="2">Belongs to the BMP lipoprotein family.</text>
</comment>
<evidence type="ECO:0000313" key="10">
    <source>
        <dbReference type="Proteomes" id="UP000290495"/>
    </source>
</evidence>
<dbReference type="InterPro" id="IPR003760">
    <property type="entry name" value="PnrA-like"/>
</dbReference>
<name>A0A449ARY9_9BACT</name>
<accession>A0A449ARY9</accession>
<sequence>MKFKKYLLSMAGISSIALPLAAISCGEPTSDSGYHKREEEYIQPSERVAVIQRNTSLTMDLATSEKIKAKKLKFALITDTGKVTDKSFNQSAWEALNTIADQTQKSADEQLFEFVAVEPTGDSYDQSYNAAIDNGANVIVLPGFTHGDHIKTFIKANIEKLRAKKVIIIGIDFTLKDVSYENFYALNFDVSQASWQLGYALSKYLSAQYSDNQENRKLASLGGGAFFGVTDFITGYLKGIKAFNDANPTLKTKHADTIDLNAGFKPDNTQTAAVTNMLGTEAKIVYPVAGPATLTTVDQITKNEKYKDRLVVGVDVDQSKALPANKGYFATSVLKNVAQATYDIILAKAFEISEVETKIAHIKQGDTNNFYGGYDAGWVALAESTIGDTAKREAMNSAINEAKEKFVALSTDEKAFVSAPKARKEDTNKNQNEIKTVVDDLIKIVNN</sequence>
<comment type="subcellular location">
    <subcellularLocation>
        <location evidence="1">Cell membrane</location>
        <topology evidence="1">Lipid-anchor</topology>
    </subcellularLocation>
</comment>
<dbReference type="Gene3D" id="3.40.50.2300">
    <property type="match status" value="2"/>
</dbReference>
<dbReference type="PANTHER" id="PTHR34296">
    <property type="entry name" value="TRANSCRIPTIONAL ACTIVATOR PROTEIN MED"/>
    <property type="match status" value="1"/>
</dbReference>
<dbReference type="InterPro" id="IPR008107">
    <property type="entry name" value="Mycoplasma_p48"/>
</dbReference>
<organism evidence="9 10">
    <name type="scientific">Mycoplasmopsis canis</name>
    <dbReference type="NCBI Taxonomy" id="29555"/>
    <lineage>
        <taxon>Bacteria</taxon>
        <taxon>Bacillati</taxon>
        <taxon>Mycoplasmatota</taxon>
        <taxon>Mycoplasmoidales</taxon>
        <taxon>Metamycoplasmataceae</taxon>
        <taxon>Mycoplasmopsis</taxon>
    </lineage>
</organism>
<proteinExistence type="inferred from homology"/>
<evidence type="ECO:0000256" key="1">
    <source>
        <dbReference type="ARBA" id="ARBA00004193"/>
    </source>
</evidence>
<dbReference type="InterPro" id="IPR050957">
    <property type="entry name" value="BMP_lipoprotein"/>
</dbReference>
<dbReference type="PIRSF" id="PIRSF032900">
    <property type="entry name" value="Mycoplasma_p48"/>
    <property type="match status" value="1"/>
</dbReference>
<keyword evidence="3" id="KW-1003">Cell membrane</keyword>
<evidence type="ECO:0000313" key="9">
    <source>
        <dbReference type="EMBL" id="VEU69126.1"/>
    </source>
</evidence>
<protein>
    <submittedName>
        <fullName evidence="9">Basic membrane protein</fullName>
    </submittedName>
</protein>
<dbReference type="EMBL" id="LR215010">
    <property type="protein sequence ID" value="VEU69126.1"/>
    <property type="molecule type" value="Genomic_DNA"/>
</dbReference>
<dbReference type="PANTHER" id="PTHR34296:SF2">
    <property type="entry name" value="ABC TRANSPORTER GUANOSINE-BINDING PROTEIN NUPN"/>
    <property type="match status" value="1"/>
</dbReference>
<dbReference type="SUPFAM" id="SSF53822">
    <property type="entry name" value="Periplasmic binding protein-like I"/>
    <property type="match status" value="1"/>
</dbReference>
<keyword evidence="5" id="KW-0472">Membrane</keyword>
<dbReference type="Proteomes" id="UP000290495">
    <property type="component" value="Chromosome"/>
</dbReference>
<dbReference type="Pfam" id="PF02608">
    <property type="entry name" value="Bmp"/>
    <property type="match status" value="1"/>
</dbReference>
<dbReference type="AlphaFoldDB" id="A0A449ARY9"/>
<keyword evidence="4 7" id="KW-0732">Signal</keyword>
<evidence type="ECO:0000259" key="8">
    <source>
        <dbReference type="Pfam" id="PF02608"/>
    </source>
</evidence>
<dbReference type="RefSeq" id="WP_004795281.1">
    <property type="nucleotide sequence ID" value="NZ_LR215010.1"/>
</dbReference>
<evidence type="ECO:0000256" key="5">
    <source>
        <dbReference type="ARBA" id="ARBA00023136"/>
    </source>
</evidence>
<feature type="domain" description="ABC transporter substrate-binding protein PnrA-like" evidence="8">
    <location>
        <begin position="77"/>
        <end position="347"/>
    </location>
</feature>
<evidence type="ECO:0000256" key="6">
    <source>
        <dbReference type="ARBA" id="ARBA00023288"/>
    </source>
</evidence>
<evidence type="ECO:0000256" key="3">
    <source>
        <dbReference type="ARBA" id="ARBA00022475"/>
    </source>
</evidence>
<dbReference type="GO" id="GO:0005886">
    <property type="term" value="C:plasma membrane"/>
    <property type="evidence" value="ECO:0007669"/>
    <property type="project" value="UniProtKB-SubCell"/>
</dbReference>
<evidence type="ECO:0000256" key="4">
    <source>
        <dbReference type="ARBA" id="ARBA00022729"/>
    </source>
</evidence>
<feature type="chain" id="PRO_5019261939" evidence="7">
    <location>
        <begin position="22"/>
        <end position="447"/>
    </location>
</feature>
<feature type="signal peptide" evidence="7">
    <location>
        <begin position="1"/>
        <end position="21"/>
    </location>
</feature>
<dbReference type="InterPro" id="IPR028082">
    <property type="entry name" value="Peripla_BP_I"/>
</dbReference>
<dbReference type="PRINTS" id="PR01733">
    <property type="entry name" value="LIPPROTEIN48"/>
</dbReference>
<reference evidence="9 10" key="1">
    <citation type="submission" date="2019-01" db="EMBL/GenBank/DDBJ databases">
        <authorList>
            <consortium name="Pathogen Informatics"/>
        </authorList>
    </citation>
    <scope>NUCLEOTIDE SEQUENCE [LARGE SCALE GENOMIC DNA]</scope>
    <source>
        <strain evidence="9 10">NCTC10146</strain>
    </source>
</reference>
<evidence type="ECO:0000256" key="2">
    <source>
        <dbReference type="ARBA" id="ARBA00008610"/>
    </source>
</evidence>